<protein>
    <recommendedName>
        <fullName evidence="3">HicA toxin of bacterial toxin-antitoxin</fullName>
    </recommendedName>
</protein>
<comment type="caution">
    <text evidence="1">The sequence shown here is derived from an EMBL/GenBank/DDBJ whole genome shotgun (WGS) entry which is preliminary data.</text>
</comment>
<dbReference type="Proteomes" id="UP000318542">
    <property type="component" value="Unassembled WGS sequence"/>
</dbReference>
<name>A0A554X1H2_9BURK</name>
<keyword evidence="2" id="KW-1185">Reference proteome</keyword>
<dbReference type="SUPFAM" id="SSF54786">
    <property type="entry name" value="YcfA/nrd intein domain"/>
    <property type="match status" value="1"/>
</dbReference>
<evidence type="ECO:0008006" key="3">
    <source>
        <dbReference type="Google" id="ProtNLM"/>
    </source>
</evidence>
<dbReference type="Gene3D" id="3.30.920.30">
    <property type="entry name" value="Hypothetical protein"/>
    <property type="match status" value="1"/>
</dbReference>
<dbReference type="OrthoDB" id="671511at2"/>
<organism evidence="1 2">
    <name type="scientific">Tepidimonas thermarum</name>
    <dbReference type="NCBI Taxonomy" id="335431"/>
    <lineage>
        <taxon>Bacteria</taxon>
        <taxon>Pseudomonadati</taxon>
        <taxon>Pseudomonadota</taxon>
        <taxon>Betaproteobacteria</taxon>
        <taxon>Burkholderiales</taxon>
        <taxon>Tepidimonas</taxon>
    </lineage>
</organism>
<sequence length="93" mass="10766">MPRKRSEIEKSLLKKGFRNREGDHSYFHYYTRQGKKTMVFTKTSHGAQEIDDHLVARMAKQCKLSNKDFLLFIDCALDRDAYEAKLIALGVVG</sequence>
<accession>A0A554X1H2</accession>
<dbReference type="EMBL" id="VJOL01000022">
    <property type="protein sequence ID" value="TSE29648.1"/>
    <property type="molecule type" value="Genomic_DNA"/>
</dbReference>
<evidence type="ECO:0000313" key="1">
    <source>
        <dbReference type="EMBL" id="TSE29648.1"/>
    </source>
</evidence>
<dbReference type="AlphaFoldDB" id="A0A554X1H2"/>
<reference evidence="1 2" key="1">
    <citation type="submission" date="2019-07" db="EMBL/GenBank/DDBJ databases">
        <title>Tepidimonas thermarum AA-1 draft genome.</title>
        <authorList>
            <person name="Da Costa M.S."/>
            <person name="Froufe H.J.C."/>
            <person name="Egas C."/>
            <person name="Albuquerque L."/>
        </authorList>
    </citation>
    <scope>NUCLEOTIDE SEQUENCE [LARGE SCALE GENOMIC DNA]</scope>
    <source>
        <strain evidence="1 2">AA-1</strain>
    </source>
</reference>
<evidence type="ECO:0000313" key="2">
    <source>
        <dbReference type="Proteomes" id="UP000318542"/>
    </source>
</evidence>
<proteinExistence type="predicted"/>
<dbReference type="RefSeq" id="WP_143902282.1">
    <property type="nucleotide sequence ID" value="NZ_VJOL01000022.1"/>
</dbReference>
<gene>
    <name evidence="1" type="ORF">Tther_01384</name>
</gene>
<dbReference type="InterPro" id="IPR038570">
    <property type="entry name" value="HicA_sf"/>
</dbReference>